<dbReference type="PRINTS" id="PR01035">
    <property type="entry name" value="TCRTETA"/>
</dbReference>
<evidence type="ECO:0000256" key="4">
    <source>
        <dbReference type="ARBA" id="ARBA00022989"/>
    </source>
</evidence>
<feature type="transmembrane region" description="Helical" evidence="6">
    <location>
        <begin position="227"/>
        <end position="249"/>
    </location>
</feature>
<feature type="transmembrane region" description="Helical" evidence="6">
    <location>
        <begin position="317"/>
        <end position="341"/>
    </location>
</feature>
<evidence type="ECO:0000256" key="5">
    <source>
        <dbReference type="ARBA" id="ARBA00023136"/>
    </source>
</evidence>
<dbReference type="PROSITE" id="PS50850">
    <property type="entry name" value="MFS"/>
    <property type="match status" value="1"/>
</dbReference>
<dbReference type="RefSeq" id="WP_201374756.1">
    <property type="nucleotide sequence ID" value="NZ_BNJG01000003.1"/>
</dbReference>
<dbReference type="InterPro" id="IPR020846">
    <property type="entry name" value="MFS_dom"/>
</dbReference>
<gene>
    <name evidence="8" type="ORF">KSB_69470</name>
</gene>
<dbReference type="InterPro" id="IPR011701">
    <property type="entry name" value="MFS"/>
</dbReference>
<feature type="transmembrane region" description="Helical" evidence="6">
    <location>
        <begin position="144"/>
        <end position="168"/>
    </location>
</feature>
<feature type="transmembrane region" description="Helical" evidence="6">
    <location>
        <begin position="292"/>
        <end position="311"/>
    </location>
</feature>
<keyword evidence="5 6" id="KW-0472">Membrane</keyword>
<comment type="caution">
    <text evidence="8">The sequence shown here is derived from an EMBL/GenBank/DDBJ whole genome shotgun (WGS) entry which is preliminary data.</text>
</comment>
<dbReference type="Pfam" id="PF07690">
    <property type="entry name" value="MFS_1"/>
    <property type="match status" value="1"/>
</dbReference>
<feature type="transmembrane region" description="Helical" evidence="6">
    <location>
        <begin position="362"/>
        <end position="379"/>
    </location>
</feature>
<evidence type="ECO:0000256" key="6">
    <source>
        <dbReference type="SAM" id="Phobius"/>
    </source>
</evidence>
<feature type="domain" description="Major facilitator superfamily (MFS) profile" evidence="7">
    <location>
        <begin position="16"/>
        <end position="407"/>
    </location>
</feature>
<sequence length="430" mass="45606">MNKSVGPTNTSVGRTSLVLLLVIALLNTMGITIIVPLVPFLTVQYLAHPNTLAVIVGWLTAAYGICQLIAAPGLGVLSDRFGRRPILFICLLGSAFGYLILGLGGALWLLFLGRIIDGLTGGNISVLFGYVADLTEPKDRGKYFGMLGAAASIGSLIGPVLGGLLATINDRAPFLAAAGLLLLTLVWGYFLLPESLDKEHRITSVSVHELNPLKQLASAFRWANVRWLLLAWFLYAFPVGMLQTTIIVLMKDSLGFNATQASLVVTVLGAVDILVQGVLVGRFLAMLGNVRLGLIAFVLVGISCLVLGSIAFLATPILLLVGIILFAGSGSLVENALRGLVSGMVGRREQGRVSGAMQSLQSLGWVVGPLVGGFIYTAWGHFQVYALASLIILLALVCVWIALPLLQRHQATKQTLGGEQEAALLSNEEN</sequence>
<feature type="transmembrane region" description="Helical" evidence="6">
    <location>
        <begin position="261"/>
        <end position="285"/>
    </location>
</feature>
<name>A0ABQ3V103_9CHLR</name>
<dbReference type="SUPFAM" id="SSF103473">
    <property type="entry name" value="MFS general substrate transporter"/>
    <property type="match status" value="1"/>
</dbReference>
<comment type="subcellular location">
    <subcellularLocation>
        <location evidence="1">Cell membrane</location>
        <topology evidence="1">Multi-pass membrane protein</topology>
    </subcellularLocation>
</comment>
<dbReference type="InterPro" id="IPR036259">
    <property type="entry name" value="MFS_trans_sf"/>
</dbReference>
<feature type="transmembrane region" description="Helical" evidence="6">
    <location>
        <begin position="17"/>
        <end position="40"/>
    </location>
</feature>
<feature type="transmembrane region" description="Helical" evidence="6">
    <location>
        <begin position="86"/>
        <end position="109"/>
    </location>
</feature>
<dbReference type="Proteomes" id="UP000654345">
    <property type="component" value="Unassembled WGS sequence"/>
</dbReference>
<protein>
    <submittedName>
        <fullName evidence="8">Tetracycline resistance MFS efflux pump</fullName>
    </submittedName>
</protein>
<proteinExistence type="predicted"/>
<dbReference type="PANTHER" id="PTHR23504:SF15">
    <property type="entry name" value="MAJOR FACILITATOR SUPERFAMILY (MFS) PROFILE DOMAIN-CONTAINING PROTEIN"/>
    <property type="match status" value="1"/>
</dbReference>
<dbReference type="EMBL" id="BNJG01000003">
    <property type="protein sequence ID" value="GHO58472.1"/>
    <property type="molecule type" value="Genomic_DNA"/>
</dbReference>
<evidence type="ECO:0000259" key="7">
    <source>
        <dbReference type="PROSITE" id="PS50850"/>
    </source>
</evidence>
<feature type="transmembrane region" description="Helical" evidence="6">
    <location>
        <begin position="174"/>
        <end position="192"/>
    </location>
</feature>
<evidence type="ECO:0000313" key="9">
    <source>
        <dbReference type="Proteomes" id="UP000654345"/>
    </source>
</evidence>
<feature type="transmembrane region" description="Helical" evidence="6">
    <location>
        <begin position="52"/>
        <end position="74"/>
    </location>
</feature>
<keyword evidence="9" id="KW-1185">Reference proteome</keyword>
<keyword evidence="4 6" id="KW-1133">Transmembrane helix</keyword>
<evidence type="ECO:0000256" key="1">
    <source>
        <dbReference type="ARBA" id="ARBA00004651"/>
    </source>
</evidence>
<feature type="transmembrane region" description="Helical" evidence="6">
    <location>
        <begin position="115"/>
        <end position="132"/>
    </location>
</feature>
<keyword evidence="3 6" id="KW-0812">Transmembrane</keyword>
<dbReference type="InterPro" id="IPR001958">
    <property type="entry name" value="Tet-R_TetA/multi-R_MdtG-like"/>
</dbReference>
<evidence type="ECO:0000256" key="3">
    <source>
        <dbReference type="ARBA" id="ARBA00022692"/>
    </source>
</evidence>
<keyword evidence="2" id="KW-0813">Transport</keyword>
<evidence type="ECO:0000313" key="8">
    <source>
        <dbReference type="EMBL" id="GHO58472.1"/>
    </source>
</evidence>
<feature type="transmembrane region" description="Helical" evidence="6">
    <location>
        <begin position="385"/>
        <end position="406"/>
    </location>
</feature>
<reference evidence="8 9" key="1">
    <citation type="journal article" date="2021" name="Int. J. Syst. Evol. Microbiol.">
        <title>Reticulibacter mediterranei gen. nov., sp. nov., within the new family Reticulibacteraceae fam. nov., and Ktedonospora formicarum gen. nov., sp. nov., Ktedonobacter robiniae sp. nov., Dictyobacter formicarum sp. nov. and Dictyobacter arantiisoli sp. nov., belonging to the class Ktedonobacteria.</title>
        <authorList>
            <person name="Yabe S."/>
            <person name="Zheng Y."/>
            <person name="Wang C.M."/>
            <person name="Sakai Y."/>
            <person name="Abe K."/>
            <person name="Yokota A."/>
            <person name="Donadio S."/>
            <person name="Cavaletti L."/>
            <person name="Monciardini P."/>
        </authorList>
    </citation>
    <scope>NUCLEOTIDE SEQUENCE [LARGE SCALE GENOMIC DNA]</scope>
    <source>
        <strain evidence="8 9">SOSP1-30</strain>
    </source>
</reference>
<organism evidence="8 9">
    <name type="scientific">Ktedonobacter robiniae</name>
    <dbReference type="NCBI Taxonomy" id="2778365"/>
    <lineage>
        <taxon>Bacteria</taxon>
        <taxon>Bacillati</taxon>
        <taxon>Chloroflexota</taxon>
        <taxon>Ktedonobacteria</taxon>
        <taxon>Ktedonobacterales</taxon>
        <taxon>Ktedonobacteraceae</taxon>
        <taxon>Ktedonobacter</taxon>
    </lineage>
</organism>
<dbReference type="Gene3D" id="1.20.1250.20">
    <property type="entry name" value="MFS general substrate transporter like domains"/>
    <property type="match status" value="1"/>
</dbReference>
<evidence type="ECO:0000256" key="2">
    <source>
        <dbReference type="ARBA" id="ARBA00022448"/>
    </source>
</evidence>
<dbReference type="PANTHER" id="PTHR23504">
    <property type="entry name" value="MAJOR FACILITATOR SUPERFAMILY DOMAIN-CONTAINING PROTEIN 10"/>
    <property type="match status" value="1"/>
</dbReference>
<accession>A0ABQ3V103</accession>